<dbReference type="Proteomes" id="UP000247551">
    <property type="component" value="Unassembled WGS sequence"/>
</dbReference>
<dbReference type="RefSeq" id="WP_110572147.1">
    <property type="nucleotide sequence ID" value="NZ_QKLW01000001.1"/>
</dbReference>
<proteinExistence type="predicted"/>
<reference evidence="1 2" key="1">
    <citation type="submission" date="2018-06" db="EMBL/GenBank/DDBJ databases">
        <title>Genomic Encyclopedia of Type Strains, Phase III (KMG-III): the genomes of soil and plant-associated and newly described type strains.</title>
        <authorList>
            <person name="Whitman W."/>
        </authorList>
    </citation>
    <scope>NUCLEOTIDE SEQUENCE [LARGE SCALE GENOMIC DNA]</scope>
    <source>
        <strain evidence="1 2">CECT 7730</strain>
    </source>
</reference>
<name>A0A318VLM9_9GAMM</name>
<protein>
    <submittedName>
        <fullName evidence="1">Uncharacterized protein DUF2867</fullName>
    </submittedName>
</protein>
<dbReference type="EMBL" id="QKLW01000001">
    <property type="protein sequence ID" value="PYF84599.1"/>
    <property type="molecule type" value="Genomic_DNA"/>
</dbReference>
<sequence length="156" mass="17544">MGKVIETTLPHTSLLTDRIQQSDFVDCYSVQSNLSPREAAEIVTDFPSWARLLVRIRNSVVSKFGLSSDTSEGPNKTGFFPIESETDQELIAGFNDKHLDFRISVMSKDGRVFLSTWVHPHNLGGKIYLKTILPFHVLIVRNALARVQSLNLSRNT</sequence>
<organism evidence="1 2">
    <name type="scientific">Marinomonas alcarazii</name>
    <dbReference type="NCBI Taxonomy" id="491949"/>
    <lineage>
        <taxon>Bacteria</taxon>
        <taxon>Pseudomonadati</taxon>
        <taxon>Pseudomonadota</taxon>
        <taxon>Gammaproteobacteria</taxon>
        <taxon>Oceanospirillales</taxon>
        <taxon>Oceanospirillaceae</taxon>
        <taxon>Marinomonas</taxon>
    </lineage>
</organism>
<evidence type="ECO:0000313" key="2">
    <source>
        <dbReference type="Proteomes" id="UP000247551"/>
    </source>
</evidence>
<dbReference type="AlphaFoldDB" id="A0A318VLM9"/>
<evidence type="ECO:0000313" key="1">
    <source>
        <dbReference type="EMBL" id="PYF84599.1"/>
    </source>
</evidence>
<dbReference type="InterPro" id="IPR021295">
    <property type="entry name" value="DUF2867"/>
</dbReference>
<gene>
    <name evidence="1" type="ORF">DFP75_101637</name>
</gene>
<keyword evidence="2" id="KW-1185">Reference proteome</keyword>
<comment type="caution">
    <text evidence="1">The sequence shown here is derived from an EMBL/GenBank/DDBJ whole genome shotgun (WGS) entry which is preliminary data.</text>
</comment>
<accession>A0A318VLM9</accession>
<dbReference type="Pfam" id="PF11066">
    <property type="entry name" value="DUF2867"/>
    <property type="match status" value="1"/>
</dbReference>